<dbReference type="PANTHER" id="PTHR10082">
    <property type="entry name" value="INTEGRIN BETA SUBUNIT"/>
    <property type="match status" value="1"/>
</dbReference>
<dbReference type="PANTHER" id="PTHR10082:SF42">
    <property type="entry name" value="INTEGRIN BETA-4"/>
    <property type="match status" value="1"/>
</dbReference>
<dbReference type="GO" id="GO:0030056">
    <property type="term" value="C:hemidesmosome"/>
    <property type="evidence" value="ECO:0007669"/>
    <property type="project" value="UniProtKB-SubCell"/>
</dbReference>
<evidence type="ECO:0000256" key="10">
    <source>
        <dbReference type="ARBA" id="ARBA00022729"/>
    </source>
</evidence>
<dbReference type="FunFam" id="2.60.40.2030:FF:000004">
    <property type="entry name" value="Integrin beta"/>
    <property type="match status" value="1"/>
</dbReference>
<keyword evidence="17 25" id="KW-0401">Integrin</keyword>
<keyword evidence="5" id="KW-1003">Cell membrane</keyword>
<dbReference type="Pfam" id="PF03160">
    <property type="entry name" value="Calx-beta"/>
    <property type="match status" value="1"/>
</dbReference>
<keyword evidence="10 28" id="KW-0732">Signal</keyword>
<gene>
    <name evidence="30" type="primary">ITGB4</name>
</gene>
<evidence type="ECO:0000256" key="12">
    <source>
        <dbReference type="ARBA" id="ARBA00022837"/>
    </source>
</evidence>
<dbReference type="GO" id="GO:0043589">
    <property type="term" value="P:skin morphogenesis"/>
    <property type="evidence" value="ECO:0007669"/>
    <property type="project" value="Ensembl"/>
</dbReference>
<dbReference type="FunFam" id="3.40.50.410:FF:000036">
    <property type="entry name" value="Integrin beta"/>
    <property type="match status" value="1"/>
</dbReference>
<dbReference type="InterPro" id="IPR036349">
    <property type="entry name" value="Integrin_bsu_tail_dom_sf"/>
</dbReference>
<dbReference type="InterPro" id="IPR057243">
    <property type="entry name" value="Integrin_I-EGF_CS"/>
</dbReference>
<dbReference type="GO" id="GO:0005925">
    <property type="term" value="C:focal adhesion"/>
    <property type="evidence" value="ECO:0007669"/>
    <property type="project" value="UniProtKB-SubCell"/>
</dbReference>
<dbReference type="Pfam" id="PF00041">
    <property type="entry name" value="fn3"/>
    <property type="match status" value="4"/>
</dbReference>
<dbReference type="SMART" id="SM00187">
    <property type="entry name" value="INB"/>
    <property type="match status" value="1"/>
</dbReference>
<dbReference type="SUPFAM" id="SSF69687">
    <property type="entry name" value="Integrin beta tail domain"/>
    <property type="match status" value="1"/>
</dbReference>
<dbReference type="GO" id="GO:0001664">
    <property type="term" value="F:G protein-coupled receptor binding"/>
    <property type="evidence" value="ECO:0007669"/>
    <property type="project" value="Ensembl"/>
</dbReference>
<keyword evidence="9" id="KW-0479">Metal-binding</keyword>
<comment type="similarity">
    <text evidence="4 25">Belongs to the integrin beta chain family.</text>
</comment>
<dbReference type="GO" id="GO:0007160">
    <property type="term" value="P:cell-matrix adhesion"/>
    <property type="evidence" value="ECO:0007669"/>
    <property type="project" value="Ensembl"/>
</dbReference>
<evidence type="ECO:0000256" key="15">
    <source>
        <dbReference type="ARBA" id="ARBA00022949"/>
    </source>
</evidence>
<dbReference type="Pfam" id="PF07965">
    <property type="entry name" value="Integrin_B_tail"/>
    <property type="match status" value="1"/>
</dbReference>
<dbReference type="Gene3D" id="2.60.40.10">
    <property type="entry name" value="Immunoglobulins"/>
    <property type="match status" value="4"/>
</dbReference>
<evidence type="ECO:0000313" key="30">
    <source>
        <dbReference type="Ensembl" id="ENSUMAP00000014040"/>
    </source>
</evidence>
<keyword evidence="21" id="KW-0675">Receptor</keyword>
<dbReference type="InterPro" id="IPR040622">
    <property type="entry name" value="EGF_integrin_1"/>
</dbReference>
<dbReference type="GO" id="GO:0031252">
    <property type="term" value="C:cell leading edge"/>
    <property type="evidence" value="ECO:0007669"/>
    <property type="project" value="Ensembl"/>
</dbReference>
<evidence type="ECO:0000256" key="1">
    <source>
        <dbReference type="ARBA" id="ARBA00004193"/>
    </source>
</evidence>
<dbReference type="PRINTS" id="PR01186">
    <property type="entry name" value="INTEGRINB"/>
</dbReference>
<dbReference type="GO" id="GO:0005178">
    <property type="term" value="F:integrin binding"/>
    <property type="evidence" value="ECO:0007669"/>
    <property type="project" value="TreeGrafter"/>
</dbReference>
<dbReference type="GO" id="GO:0033627">
    <property type="term" value="P:cell adhesion mediated by integrin"/>
    <property type="evidence" value="ECO:0007669"/>
    <property type="project" value="TreeGrafter"/>
</dbReference>
<evidence type="ECO:0000256" key="17">
    <source>
        <dbReference type="ARBA" id="ARBA00023037"/>
    </source>
</evidence>
<evidence type="ECO:0000256" key="24">
    <source>
        <dbReference type="ARBA" id="ARBA00060371"/>
    </source>
</evidence>
<feature type="transmembrane region" description="Helical" evidence="27">
    <location>
        <begin position="715"/>
        <end position="737"/>
    </location>
</feature>
<dbReference type="Gene3D" id="3.40.50.410">
    <property type="entry name" value="von Willebrand factor, type A domain"/>
    <property type="match status" value="1"/>
</dbReference>
<accession>A0A452U0B2</accession>
<dbReference type="GO" id="GO:0031994">
    <property type="term" value="F:insulin-like growth factor I binding"/>
    <property type="evidence" value="ECO:0007669"/>
    <property type="project" value="Ensembl"/>
</dbReference>
<proteinExistence type="inferred from homology"/>
<dbReference type="SMART" id="SM01242">
    <property type="entry name" value="Integrin_B_tail"/>
    <property type="match status" value="1"/>
</dbReference>
<dbReference type="Pfam" id="PF17205">
    <property type="entry name" value="PSI_integrin"/>
    <property type="match status" value="1"/>
</dbReference>
<dbReference type="GO" id="GO:0098609">
    <property type="term" value="P:cell-cell adhesion"/>
    <property type="evidence" value="ECO:0007669"/>
    <property type="project" value="TreeGrafter"/>
</dbReference>
<dbReference type="Ensembl" id="ENSUMAT00000016657.1">
    <property type="protein sequence ID" value="ENSUMAP00000014040.1"/>
    <property type="gene ID" value="ENSUMAG00000009253.1"/>
</dbReference>
<evidence type="ECO:0000256" key="14">
    <source>
        <dbReference type="ARBA" id="ARBA00022889"/>
    </source>
</evidence>
<evidence type="ECO:0000256" key="22">
    <source>
        <dbReference type="ARBA" id="ARBA00023180"/>
    </source>
</evidence>
<keyword evidence="16 27" id="KW-1133">Transmembrane helix</keyword>
<evidence type="ECO:0000256" key="26">
    <source>
        <dbReference type="SAM" id="MobiDB-lite"/>
    </source>
</evidence>
<dbReference type="PROSITE" id="PS50853">
    <property type="entry name" value="FN3"/>
    <property type="match status" value="4"/>
</dbReference>
<feature type="domain" description="Fibronectin type-III" evidence="29">
    <location>
        <begin position="1508"/>
        <end position="1603"/>
    </location>
</feature>
<feature type="domain" description="Fibronectin type-III" evidence="29">
    <location>
        <begin position="1205"/>
        <end position="1304"/>
    </location>
</feature>
<dbReference type="InterPro" id="IPR003644">
    <property type="entry name" value="Calx_beta"/>
</dbReference>
<dbReference type="PROSITE" id="PS52047">
    <property type="entry name" value="I_EGF_2"/>
    <property type="match status" value="2"/>
</dbReference>
<dbReference type="GO" id="GO:0032290">
    <property type="term" value="P:peripheral nervous system myelin formation"/>
    <property type="evidence" value="ECO:0007669"/>
    <property type="project" value="Ensembl"/>
</dbReference>
<dbReference type="PRINTS" id="PR00014">
    <property type="entry name" value="FNTYPEIII"/>
</dbReference>
<dbReference type="Gene3D" id="2.60.40.2030">
    <property type="match status" value="1"/>
</dbReference>
<dbReference type="PROSITE" id="PS00243">
    <property type="entry name" value="I_EGF_1"/>
    <property type="match status" value="2"/>
</dbReference>
<evidence type="ECO:0000256" key="4">
    <source>
        <dbReference type="ARBA" id="ARBA00007449"/>
    </source>
</evidence>
<keyword evidence="11" id="KW-0677">Repeat</keyword>
<evidence type="ECO:0000256" key="19">
    <source>
        <dbReference type="ARBA" id="ARBA00023139"/>
    </source>
</evidence>
<evidence type="ECO:0000256" key="11">
    <source>
        <dbReference type="ARBA" id="ARBA00022737"/>
    </source>
</evidence>
<evidence type="ECO:0000256" key="7">
    <source>
        <dbReference type="ARBA" id="ARBA00022553"/>
    </source>
</evidence>
<dbReference type="InterPro" id="IPR003961">
    <property type="entry name" value="FN3_dom"/>
</dbReference>
<dbReference type="FunFam" id="3.30.1680.10:FF:000002">
    <property type="entry name" value="Integrin beta"/>
    <property type="match status" value="1"/>
</dbReference>
<dbReference type="GeneTree" id="ENSGT01150000286919"/>
<name>A0A452U0B2_URSMA</name>
<keyword evidence="23" id="KW-0449">Lipoprotein</keyword>
<dbReference type="GO" id="GO:0008305">
    <property type="term" value="C:integrin complex"/>
    <property type="evidence" value="ECO:0007669"/>
    <property type="project" value="Ensembl"/>
</dbReference>
<dbReference type="Gene3D" id="4.10.1240.30">
    <property type="match status" value="1"/>
</dbReference>
<feature type="region of interest" description="Disordered" evidence="26">
    <location>
        <begin position="1715"/>
        <end position="1745"/>
    </location>
</feature>
<feature type="region of interest" description="Disordered" evidence="26">
    <location>
        <begin position="1098"/>
        <end position="1117"/>
    </location>
</feature>
<evidence type="ECO:0000256" key="5">
    <source>
        <dbReference type="ARBA" id="ARBA00022475"/>
    </source>
</evidence>
<dbReference type="GO" id="GO:0005604">
    <property type="term" value="C:basement membrane"/>
    <property type="evidence" value="ECO:0007669"/>
    <property type="project" value="Ensembl"/>
</dbReference>
<dbReference type="Pfam" id="PF00362">
    <property type="entry name" value="Integrin_beta"/>
    <property type="match status" value="1"/>
</dbReference>
<comment type="subcellular location">
    <subcellularLocation>
        <location evidence="2">Cell junction</location>
        <location evidence="2">Focal adhesion</location>
    </subcellularLocation>
    <subcellularLocation>
        <location evidence="24">Cell junction</location>
        <location evidence="24">Hemidesmosome</location>
    </subcellularLocation>
    <subcellularLocation>
        <location evidence="1">Cell membrane</location>
        <topology evidence="1">Lipid-anchor</topology>
    </subcellularLocation>
    <subcellularLocation>
        <location evidence="3 25">Cell membrane</location>
        <topology evidence="3 25">Single-pass type I membrane protein</topology>
    </subcellularLocation>
</comment>
<dbReference type="GO" id="GO:0005730">
    <property type="term" value="C:nucleolus"/>
    <property type="evidence" value="ECO:0007669"/>
    <property type="project" value="Ensembl"/>
</dbReference>
<keyword evidence="19" id="KW-0564">Palmitate</keyword>
<dbReference type="SMART" id="SM00060">
    <property type="entry name" value="FN3"/>
    <property type="match status" value="4"/>
</dbReference>
<dbReference type="InterPro" id="IPR000742">
    <property type="entry name" value="EGF"/>
</dbReference>
<dbReference type="InterPro" id="IPR012896">
    <property type="entry name" value="Integrin_bsu_tail"/>
</dbReference>
<dbReference type="InterPro" id="IPR036116">
    <property type="entry name" value="FN3_sf"/>
</dbReference>
<dbReference type="GO" id="GO:0046847">
    <property type="term" value="P:filopodium assembly"/>
    <property type="evidence" value="ECO:0007669"/>
    <property type="project" value="Ensembl"/>
</dbReference>
<dbReference type="InterPro" id="IPR002369">
    <property type="entry name" value="Integrin_bsu_VWA"/>
</dbReference>
<dbReference type="GO" id="GO:0046872">
    <property type="term" value="F:metal ion binding"/>
    <property type="evidence" value="ECO:0007669"/>
    <property type="project" value="UniProtKB-KW"/>
</dbReference>
<dbReference type="SUPFAM" id="SSF49265">
    <property type="entry name" value="Fibronectin type III"/>
    <property type="match status" value="2"/>
</dbReference>
<dbReference type="FunFam" id="2.60.40.10:FF:000424">
    <property type="entry name" value="Integrin beta"/>
    <property type="match status" value="1"/>
</dbReference>
<dbReference type="Pfam" id="PF18372">
    <property type="entry name" value="I-EGF_1"/>
    <property type="match status" value="1"/>
</dbReference>
<sequence length="1800" mass="199695">MAGPCPSPWTRLLLAVLLSVSFPGEMANRCKRAQVKSCTECIRVDRECAYCTDEMFKERRCNTQAELLAAGCLWESMVVMESSFEITEDTQINTNLRRSQVWPQGLRVRLRPGEERHFELKVFEPRESPMDLYILMDFSNSMSDDLDNLKQMGERLAQVLSELTDDYTIGFGKFVDKVSVPQTDMRPEKLKEPWPNSDPPFSFKNVISLTENLEEFRNKLLGERISGNLDAPEGGFDAILQVAVCTRNIGWRPDSTHLLVFSTESAFHYEADGANVLAGIMSRNDEACHLDSSGTYTKYKMQDYPSVPTLVPRHPPSLPPSLPPFCLLLSLLSFPKRLLHTYFPVSSLGVLQEDSSNIVELLQEAFNRIRSNLDIRALESPRGLRTEVTSEEFQKTNTGSFHIQRGEVGTYQVHLRAVEAVDGTHVCQLGEEDQKGNIHLKPSFSDGLWMDAGIICDVCPCELQKEELSARCNYHGDFVCGHCVCSEGWSGKTCSCSTGSLSDIKPCLREDEDKPCSGRGECQCGHCVCYGEGRYEGPFCEYDNFQCPRASGVLCNDRGRCSMGQCVCEPGWTGLSCDCPLSNATCIDSSGGICNGRGYCECGRCHCNQQSLYTDTICEINYSAIRLGLCEDLRSCVQCQAWGTGEKKGRTCEECSFKVKMVDELKKAEDVVEHCSFRDEEDDCTYSYTVEGDGAPGPNSTVLVHRKKDCPPRSFWWLIPLLIFLLLLLALLLLLCWKYCACCKVGAPSGHMVGFKEDHYMLRENLMASDHLDTPMLRSGNLKGRDTVRWKITNNVQRPGFATHTSSTNPTELAWLLEGASRAPAVLTPSLAWQLNEVYRQITDAHKLQQTKFRQQPNAGKKQDHTIVDTVLLAPRSAKQALLKLTEKHVEQGSFHELKVAPGYYTLTADQDARGMVEFQEGVELVDVRVPLFIRPEDDDEKQLLVEAIDVPMGTATLGRRLVNITIIKEQASGIVSFEKPEYTVSGGEQVARIPVVRRILDNGKSQVSYRTQDNTAQGNRDYIPAEGELLFQPGETWKELHVKLLELQEMDSLLRGRQTRRFHIQLTNPKFGARLGQPHSATVIIGDPDELDRNFTSQTLSSFPPHGDLGAPQNSNAKAAGSRKILFNWLPPPGKPTGYRVKYWIQGDSESEAHLLDSKVPSVELTNLYPYCDYEMKVCAYGAQGEGPYSSLVSCRTHQEVPSEPGRLAFNVVSSTVTQLSWAEPAETNGEITAYEVCYGLVNEDNRPIGPMKKVLVDSPKRRMLLIENLRESQPYRYTVKARNGAGWGPEREAIINLATQPKRPMSIPIIPDIPIVDAQCGEDYESFLMYSDDVLRSPAGSQRPSVSDDTGEWWLLELSLGGRQGRDDSRYSVWKRRLPPGDLAAGDRASATPGGPFLTGCSPACTGSHGRARPPPQHLVNGRMDFAFPGSANSLHRMTVANTAYGTHLSPHLSHRVLSTSSTLTRDYHSLTRTEHSHSATLPRDYSTLTSLSSHNSRLAAGVPHTPTRLVFSALGPTSLKVSWQEPQCEQVLQGYSVEYQLLNGGELHQLNIPNPSQTSVVVEDLLPNHSYVFRVRAQSQEGWGPEREGIITIESQVHPQSPLCPLPGSAFTLSTPSAPGPLVFTALSPDSLQLSWERPRRPDGNILGYLVTCEMAHGGEPATTFLVDGDSPESRLTVPGLSENVPYKFKVQAKTTEGYGPEREGIITIESQEGGPFPQMGSHPGLFQHSLPGEYSSVTTTHTSTTEPFLLDGLTLGSQHLEAGGSLTRHVTQEFVSRTLTTSGTLSTQVDQQFFQT</sequence>
<keyword evidence="18 27" id="KW-0472">Membrane</keyword>
<dbReference type="Gene3D" id="2.60.40.1510">
    <property type="entry name" value="ntegrin, alpha v. Chain A, domain 3"/>
    <property type="match status" value="1"/>
</dbReference>
<dbReference type="Gene3D" id="2.10.25.10">
    <property type="entry name" value="Laminin"/>
    <property type="match status" value="3"/>
</dbReference>
<reference evidence="30" key="1">
    <citation type="submission" date="2019-03" db="UniProtKB">
        <authorList>
            <consortium name="Ensembl"/>
        </authorList>
    </citation>
    <scope>IDENTIFICATION</scope>
</reference>
<dbReference type="CDD" id="cd00063">
    <property type="entry name" value="FN3"/>
    <property type="match status" value="4"/>
</dbReference>
<dbReference type="FunFam" id="2.10.25.10:FF:000287">
    <property type="entry name" value="Integrin beta"/>
    <property type="match status" value="1"/>
</dbReference>
<dbReference type="Gene3D" id="3.30.1680.10">
    <property type="entry name" value="ligand-binding face of the semaphorins, domain 2"/>
    <property type="match status" value="1"/>
</dbReference>
<evidence type="ECO:0000256" key="27">
    <source>
        <dbReference type="SAM" id="Phobius"/>
    </source>
</evidence>
<feature type="domain" description="Fibronectin type-III" evidence="29">
    <location>
        <begin position="1621"/>
        <end position="1717"/>
    </location>
</feature>
<dbReference type="GO" id="GO:0031965">
    <property type="term" value="C:nuclear membrane"/>
    <property type="evidence" value="ECO:0007669"/>
    <property type="project" value="Ensembl"/>
</dbReference>
<dbReference type="GO" id="GO:0031581">
    <property type="term" value="P:hemidesmosome assembly"/>
    <property type="evidence" value="ECO:0007669"/>
    <property type="project" value="Ensembl"/>
</dbReference>
<evidence type="ECO:0000256" key="23">
    <source>
        <dbReference type="ARBA" id="ARBA00023288"/>
    </source>
</evidence>
<dbReference type="PIRSF" id="PIRSF002513">
    <property type="entry name" value="Integrin_B4"/>
    <property type="match status" value="1"/>
</dbReference>
<keyword evidence="7" id="KW-0597">Phosphoprotein</keyword>
<evidence type="ECO:0000256" key="13">
    <source>
        <dbReference type="ARBA" id="ARBA00022842"/>
    </source>
</evidence>
<dbReference type="FunFam" id="2.60.40.1510:FF:000006">
    <property type="entry name" value="Integrin beta"/>
    <property type="match status" value="1"/>
</dbReference>
<evidence type="ECO:0000256" key="16">
    <source>
        <dbReference type="ARBA" id="ARBA00022989"/>
    </source>
</evidence>
<keyword evidence="14 25" id="KW-0130">Cell adhesion</keyword>
<dbReference type="GO" id="GO:0048333">
    <property type="term" value="P:mesodermal cell differentiation"/>
    <property type="evidence" value="ECO:0007669"/>
    <property type="project" value="Ensembl"/>
</dbReference>
<evidence type="ECO:0000256" key="9">
    <source>
        <dbReference type="ARBA" id="ARBA00022723"/>
    </source>
</evidence>
<dbReference type="SUPFAM" id="SSF53300">
    <property type="entry name" value="vWA-like"/>
    <property type="match status" value="1"/>
</dbReference>
<dbReference type="GO" id="GO:0035878">
    <property type="term" value="P:nail development"/>
    <property type="evidence" value="ECO:0007669"/>
    <property type="project" value="Ensembl"/>
</dbReference>
<dbReference type="GO" id="GO:0006914">
    <property type="term" value="P:autophagy"/>
    <property type="evidence" value="ECO:0007669"/>
    <property type="project" value="Ensembl"/>
</dbReference>
<keyword evidence="22" id="KW-0325">Glycoprotein</keyword>
<evidence type="ECO:0000256" key="3">
    <source>
        <dbReference type="ARBA" id="ARBA00004251"/>
    </source>
</evidence>
<evidence type="ECO:0000259" key="29">
    <source>
        <dbReference type="PROSITE" id="PS50853"/>
    </source>
</evidence>
<organism evidence="30">
    <name type="scientific">Ursus maritimus</name>
    <name type="common">Polar bear</name>
    <name type="synonym">Thalarctos maritimus</name>
    <dbReference type="NCBI Taxonomy" id="29073"/>
    <lineage>
        <taxon>Eukaryota</taxon>
        <taxon>Metazoa</taxon>
        <taxon>Chordata</taxon>
        <taxon>Craniata</taxon>
        <taxon>Vertebrata</taxon>
        <taxon>Euteleostomi</taxon>
        <taxon>Mammalia</taxon>
        <taxon>Eutheria</taxon>
        <taxon>Laurasiatheria</taxon>
        <taxon>Carnivora</taxon>
        <taxon>Caniformia</taxon>
        <taxon>Ursidae</taxon>
        <taxon>Ursus</taxon>
    </lineage>
</organism>
<dbReference type="InterPro" id="IPR036465">
    <property type="entry name" value="vWFA_dom_sf"/>
</dbReference>
<dbReference type="InterPro" id="IPR013783">
    <property type="entry name" value="Ig-like_fold"/>
</dbReference>
<keyword evidence="13" id="KW-0460">Magnesium</keyword>
<feature type="chain" id="PRO_5019116188" description="Integrin beta" evidence="28">
    <location>
        <begin position="28"/>
        <end position="1800"/>
    </location>
</feature>
<evidence type="ECO:0000256" key="20">
    <source>
        <dbReference type="ARBA" id="ARBA00023157"/>
    </source>
</evidence>
<feature type="domain" description="Fibronectin type-III" evidence="29">
    <location>
        <begin position="1112"/>
        <end position="1201"/>
    </location>
</feature>
<evidence type="ECO:0000256" key="21">
    <source>
        <dbReference type="ARBA" id="ARBA00023170"/>
    </source>
</evidence>
<evidence type="ECO:0000256" key="6">
    <source>
        <dbReference type="ARBA" id="ARBA00022536"/>
    </source>
</evidence>
<dbReference type="FunFam" id="2.60.40.10:FF:000452">
    <property type="entry name" value="Integrin beta"/>
    <property type="match status" value="1"/>
</dbReference>
<evidence type="ECO:0000256" key="8">
    <source>
        <dbReference type="ARBA" id="ARBA00022692"/>
    </source>
</evidence>
<keyword evidence="20" id="KW-1015">Disulfide bond</keyword>
<dbReference type="FunFam" id="2.10.25.10:FF:000215">
    <property type="entry name" value="Integrin beta"/>
    <property type="match status" value="1"/>
</dbReference>
<evidence type="ECO:0000256" key="28">
    <source>
        <dbReference type="SAM" id="SignalP"/>
    </source>
</evidence>
<feature type="signal peptide" evidence="28">
    <location>
        <begin position="1"/>
        <end position="27"/>
    </location>
</feature>
<dbReference type="InterPro" id="IPR033760">
    <property type="entry name" value="Integrin_beta_N"/>
</dbReference>
<dbReference type="SUPFAM" id="SSF141072">
    <property type="entry name" value="CalX-like"/>
    <property type="match status" value="1"/>
</dbReference>
<dbReference type="InterPro" id="IPR015812">
    <property type="entry name" value="Integrin_bsu"/>
</dbReference>
<dbReference type="InterPro" id="IPR012013">
    <property type="entry name" value="Integrin_bsu-4"/>
</dbReference>
<dbReference type="SMART" id="SM00237">
    <property type="entry name" value="Calx_beta"/>
    <property type="match status" value="1"/>
</dbReference>
<dbReference type="Pfam" id="PF23106">
    <property type="entry name" value="EGF_Teneurin"/>
    <property type="match status" value="1"/>
</dbReference>
<dbReference type="PROSITE" id="PS00022">
    <property type="entry name" value="EGF_1"/>
    <property type="match status" value="1"/>
</dbReference>
<dbReference type="GO" id="GO:0038132">
    <property type="term" value="F:neuregulin binding"/>
    <property type="evidence" value="ECO:0007669"/>
    <property type="project" value="Ensembl"/>
</dbReference>
<keyword evidence="12" id="KW-0106">Calcium</keyword>
<keyword evidence="6" id="KW-0245">EGF-like domain</keyword>
<dbReference type="FunFam" id="2.60.40.10:FF:000146">
    <property type="entry name" value="Integrin beta"/>
    <property type="match status" value="2"/>
</dbReference>
<dbReference type="GO" id="GO:0007229">
    <property type="term" value="P:integrin-mediated signaling pathway"/>
    <property type="evidence" value="ECO:0007669"/>
    <property type="project" value="UniProtKB-KW"/>
</dbReference>
<dbReference type="InterPro" id="IPR038081">
    <property type="entry name" value="CalX-like_sf"/>
</dbReference>
<keyword evidence="8 25" id="KW-0812">Transmembrane</keyword>
<evidence type="ECO:0000256" key="18">
    <source>
        <dbReference type="ARBA" id="ARBA00023136"/>
    </source>
</evidence>
<keyword evidence="15" id="KW-0965">Cell junction</keyword>
<dbReference type="GO" id="GO:0009925">
    <property type="term" value="C:basal plasma membrane"/>
    <property type="evidence" value="ECO:0007669"/>
    <property type="project" value="Ensembl"/>
</dbReference>
<protein>
    <recommendedName>
        <fullName evidence="25">Integrin beta</fullName>
    </recommendedName>
</protein>
<dbReference type="GO" id="GO:0061450">
    <property type="term" value="P:trophoblast cell migration"/>
    <property type="evidence" value="ECO:0007669"/>
    <property type="project" value="Ensembl"/>
</dbReference>
<dbReference type="FunFam" id="4.10.1240.30:FF:000003">
    <property type="entry name" value="Integrin beta"/>
    <property type="match status" value="1"/>
</dbReference>
<dbReference type="GO" id="GO:0009986">
    <property type="term" value="C:cell surface"/>
    <property type="evidence" value="ECO:0007669"/>
    <property type="project" value="Ensembl"/>
</dbReference>
<dbReference type="GO" id="GO:0009611">
    <property type="term" value="P:response to wounding"/>
    <property type="evidence" value="ECO:0007669"/>
    <property type="project" value="Ensembl"/>
</dbReference>
<evidence type="ECO:0000256" key="2">
    <source>
        <dbReference type="ARBA" id="ARBA00004246"/>
    </source>
</evidence>
<dbReference type="SUPFAM" id="SSF57196">
    <property type="entry name" value="EGF/Laminin"/>
    <property type="match status" value="2"/>
</dbReference>
<evidence type="ECO:0000256" key="25">
    <source>
        <dbReference type="RuleBase" id="RU000633"/>
    </source>
</evidence>
<dbReference type="SUPFAM" id="SSF103575">
    <property type="entry name" value="Plexin repeat"/>
    <property type="match status" value="1"/>
</dbReference>
<dbReference type="FunFam" id="2.10.25.10:FF:000212">
    <property type="entry name" value="Integrin beta"/>
    <property type="match status" value="1"/>
</dbReference>